<keyword evidence="4" id="KW-1185">Reference proteome</keyword>
<reference evidence="2 4" key="1">
    <citation type="submission" date="2022-09" db="EMBL/GenBank/DDBJ databases">
        <title>Enrichment on poylsaccharides allowed isolation of novel metabolic and taxonomic groups of Haloarchaea.</title>
        <authorList>
            <person name="Sorokin D.Y."/>
            <person name="Elcheninov A.G."/>
            <person name="Khizhniak T.V."/>
            <person name="Kolganova T.V."/>
            <person name="Kublanov I.V."/>
        </authorList>
    </citation>
    <scope>NUCLEOTIDE SEQUENCE</scope>
    <source>
        <strain evidence="3 4">AArc-m2/3/4</strain>
        <strain evidence="2">AArc-xg1-1</strain>
    </source>
</reference>
<gene>
    <name evidence="3" type="ORF">OB955_01695</name>
    <name evidence="2" type="ORF">OB960_03250</name>
</gene>
<sequence length="131" mass="14407">MLIDANVFLEVQLDQGRADEAQRFLERVADGEVGATVTHFHVDAIAYILEQRGNDGAVETFLLSLLGYDGLSVVTQSVAEKAMACRLFDRYDSLDFDDALAVQAALALEEPTVVSYDTDFDTVSIVERTMP</sequence>
<name>A0AAP2YVS2_9EURY</name>
<dbReference type="RefSeq" id="WP_338002244.1">
    <property type="nucleotide sequence ID" value="NZ_JAOPKA010000001.1"/>
</dbReference>
<dbReference type="InterPro" id="IPR002716">
    <property type="entry name" value="PIN_dom"/>
</dbReference>
<dbReference type="InterPro" id="IPR029060">
    <property type="entry name" value="PIN-like_dom_sf"/>
</dbReference>
<dbReference type="SUPFAM" id="SSF88723">
    <property type="entry name" value="PIN domain-like"/>
    <property type="match status" value="1"/>
</dbReference>
<evidence type="ECO:0000313" key="5">
    <source>
        <dbReference type="Proteomes" id="UP001321018"/>
    </source>
</evidence>
<evidence type="ECO:0000313" key="3">
    <source>
        <dbReference type="EMBL" id="MCU4971454.1"/>
    </source>
</evidence>
<dbReference type="CDD" id="cd09854">
    <property type="entry name" value="PIN_VapC-like"/>
    <property type="match status" value="1"/>
</dbReference>
<protein>
    <submittedName>
        <fullName evidence="2">PIN domain-containing protein</fullName>
    </submittedName>
</protein>
<dbReference type="AlphaFoldDB" id="A0AAP2YVS2"/>
<dbReference type="Proteomes" id="UP001321018">
    <property type="component" value="Unassembled WGS sequence"/>
</dbReference>
<accession>A0AAP2YVS2</accession>
<comment type="caution">
    <text evidence="2">The sequence shown here is derived from an EMBL/GenBank/DDBJ whole genome shotgun (WGS) entry which is preliminary data.</text>
</comment>
<evidence type="ECO:0000313" key="4">
    <source>
        <dbReference type="Proteomes" id="UP001320972"/>
    </source>
</evidence>
<dbReference type="EMBL" id="JAOPKA010000001">
    <property type="protein sequence ID" value="MCU4740412.1"/>
    <property type="molecule type" value="Genomic_DNA"/>
</dbReference>
<evidence type="ECO:0000313" key="2">
    <source>
        <dbReference type="EMBL" id="MCU4740412.1"/>
    </source>
</evidence>
<feature type="domain" description="PIN" evidence="1">
    <location>
        <begin position="1"/>
        <end position="124"/>
    </location>
</feature>
<evidence type="ECO:0000259" key="1">
    <source>
        <dbReference type="Pfam" id="PF01850"/>
    </source>
</evidence>
<dbReference type="Pfam" id="PF01850">
    <property type="entry name" value="PIN"/>
    <property type="match status" value="1"/>
</dbReference>
<dbReference type="EMBL" id="JAOPKB010000001">
    <property type="protein sequence ID" value="MCU4971454.1"/>
    <property type="molecule type" value="Genomic_DNA"/>
</dbReference>
<proteinExistence type="predicted"/>
<dbReference type="Proteomes" id="UP001320972">
    <property type="component" value="Unassembled WGS sequence"/>
</dbReference>
<organism evidence="2 5">
    <name type="scientific">Natronoglomus mannanivorans</name>
    <dbReference type="NCBI Taxonomy" id="2979990"/>
    <lineage>
        <taxon>Archaea</taxon>
        <taxon>Methanobacteriati</taxon>
        <taxon>Methanobacteriota</taxon>
        <taxon>Stenosarchaea group</taxon>
        <taxon>Halobacteria</taxon>
        <taxon>Halobacteriales</taxon>
        <taxon>Natrialbaceae</taxon>
        <taxon>Natronoglomus</taxon>
    </lineage>
</organism>
<dbReference type="Gene3D" id="3.40.50.1010">
    <property type="entry name" value="5'-nuclease"/>
    <property type="match status" value="1"/>
</dbReference>